<dbReference type="Proteomes" id="UP000324585">
    <property type="component" value="Unassembled WGS sequence"/>
</dbReference>
<dbReference type="EMBL" id="VRMN01000004">
    <property type="protein sequence ID" value="KAA8494689.1"/>
    <property type="molecule type" value="Genomic_DNA"/>
</dbReference>
<sequence>MSIGAKQEPETGFRRVHSDETDSNDLSRAGAGRSKSQNGRTKRAGAPSGLRTVSSASCLNGRSVTTLQMDLSRQHTSREWLAVADKGIFTSGLSSITERTESESSGPRLQARLAPNVTRTFDYFAVHVPLQRINEEAESDKE</sequence>
<proteinExistence type="predicted"/>
<accession>A0A5J4YT92</accession>
<reference evidence="3" key="1">
    <citation type="journal article" date="2019" name="Nat. Commun.">
        <title>Expansion of phycobilisome linker gene families in mesophilic red algae.</title>
        <authorList>
            <person name="Lee J."/>
            <person name="Kim D."/>
            <person name="Bhattacharya D."/>
            <person name="Yoon H.S."/>
        </authorList>
    </citation>
    <scope>NUCLEOTIDE SEQUENCE [LARGE SCALE GENOMIC DNA]</scope>
    <source>
        <strain evidence="3">CCMP 1328</strain>
    </source>
</reference>
<name>A0A5J4YT92_PORPP</name>
<dbReference type="AlphaFoldDB" id="A0A5J4YT92"/>
<evidence type="ECO:0000313" key="2">
    <source>
        <dbReference type="EMBL" id="KAA8494689.1"/>
    </source>
</evidence>
<protein>
    <submittedName>
        <fullName evidence="2">Uncharacterized protein</fullName>
    </submittedName>
</protein>
<evidence type="ECO:0000256" key="1">
    <source>
        <dbReference type="SAM" id="MobiDB-lite"/>
    </source>
</evidence>
<feature type="compositionally biased region" description="Basic and acidic residues" evidence="1">
    <location>
        <begin position="7"/>
        <end position="20"/>
    </location>
</feature>
<feature type="region of interest" description="Disordered" evidence="1">
    <location>
        <begin position="1"/>
        <end position="54"/>
    </location>
</feature>
<organism evidence="2 3">
    <name type="scientific">Porphyridium purpureum</name>
    <name type="common">Red alga</name>
    <name type="synonym">Porphyridium cruentum</name>
    <dbReference type="NCBI Taxonomy" id="35688"/>
    <lineage>
        <taxon>Eukaryota</taxon>
        <taxon>Rhodophyta</taxon>
        <taxon>Bangiophyceae</taxon>
        <taxon>Porphyridiales</taxon>
        <taxon>Porphyridiaceae</taxon>
        <taxon>Porphyridium</taxon>
    </lineage>
</organism>
<comment type="caution">
    <text evidence="2">The sequence shown here is derived from an EMBL/GenBank/DDBJ whole genome shotgun (WGS) entry which is preliminary data.</text>
</comment>
<evidence type="ECO:0000313" key="3">
    <source>
        <dbReference type="Proteomes" id="UP000324585"/>
    </source>
</evidence>
<gene>
    <name evidence="2" type="ORF">FVE85_2930</name>
</gene>
<keyword evidence="3" id="KW-1185">Reference proteome</keyword>